<keyword evidence="3" id="KW-1185">Reference proteome</keyword>
<proteinExistence type="predicted"/>
<protein>
    <recommendedName>
        <fullName evidence="4">PilZ domain-containing protein</fullName>
    </recommendedName>
</protein>
<gene>
    <name evidence="2" type="ORF">GCM10022277_25080</name>
</gene>
<sequence length="274" mass="29774">MNQPGTKEIGVSSTSDTCFKTPGSTDSNVAQLTERVFPRLRMRAEYQICLGFDALFSCLPTMEDGWCESDEESSAADTDSAKQENHGAGFLRFSTYEEVMADVETDSTEVASVEVLDMSAGGFCLEIDPGSSGYPKLGDVIGVREHSRTNWKLCVIRWSRPSPEGLQLGVELIAPVAFRTILRNRHTEAVLSPAVYIPGISLVGLPESVLIPMTRTVLNGDRVLVRCSGEDLAYSMDKTGLLTGSVKRMFISPAEGGEQGERVDVASSDIWATF</sequence>
<evidence type="ECO:0000313" key="3">
    <source>
        <dbReference type="Proteomes" id="UP001501565"/>
    </source>
</evidence>
<reference evidence="3" key="1">
    <citation type="journal article" date="2019" name="Int. J. Syst. Evol. Microbiol.">
        <title>The Global Catalogue of Microorganisms (GCM) 10K type strain sequencing project: providing services to taxonomists for standard genome sequencing and annotation.</title>
        <authorList>
            <consortium name="The Broad Institute Genomics Platform"/>
            <consortium name="The Broad Institute Genome Sequencing Center for Infectious Disease"/>
            <person name="Wu L."/>
            <person name="Ma J."/>
        </authorList>
    </citation>
    <scope>NUCLEOTIDE SEQUENCE [LARGE SCALE GENOMIC DNA]</scope>
    <source>
        <strain evidence="3">JCM 17551</strain>
    </source>
</reference>
<comment type="caution">
    <text evidence="2">The sequence shown here is derived from an EMBL/GenBank/DDBJ whole genome shotgun (WGS) entry which is preliminary data.</text>
</comment>
<feature type="region of interest" description="Disordered" evidence="1">
    <location>
        <begin position="1"/>
        <end position="24"/>
    </location>
</feature>
<name>A0ABP7MTK0_9GAMM</name>
<organism evidence="2 3">
    <name type="scientific">Litoribacillus peritrichatus</name>
    <dbReference type="NCBI Taxonomy" id="718191"/>
    <lineage>
        <taxon>Bacteria</taxon>
        <taxon>Pseudomonadati</taxon>
        <taxon>Pseudomonadota</taxon>
        <taxon>Gammaproteobacteria</taxon>
        <taxon>Oceanospirillales</taxon>
        <taxon>Oceanospirillaceae</taxon>
        <taxon>Litoribacillus</taxon>
    </lineage>
</organism>
<evidence type="ECO:0000256" key="1">
    <source>
        <dbReference type="SAM" id="MobiDB-lite"/>
    </source>
</evidence>
<dbReference type="RefSeq" id="WP_344798876.1">
    <property type="nucleotide sequence ID" value="NZ_BAABBN010000007.1"/>
</dbReference>
<evidence type="ECO:0000313" key="2">
    <source>
        <dbReference type="EMBL" id="GAA3927682.1"/>
    </source>
</evidence>
<dbReference type="EMBL" id="BAABBN010000007">
    <property type="protein sequence ID" value="GAA3927682.1"/>
    <property type="molecule type" value="Genomic_DNA"/>
</dbReference>
<evidence type="ECO:0008006" key="4">
    <source>
        <dbReference type="Google" id="ProtNLM"/>
    </source>
</evidence>
<accession>A0ABP7MTK0</accession>
<dbReference type="Proteomes" id="UP001501565">
    <property type="component" value="Unassembled WGS sequence"/>
</dbReference>